<gene>
    <name evidence="1" type="ORF">S01H4_27997</name>
</gene>
<organism evidence="1">
    <name type="scientific">marine sediment metagenome</name>
    <dbReference type="NCBI Taxonomy" id="412755"/>
    <lineage>
        <taxon>unclassified sequences</taxon>
        <taxon>metagenomes</taxon>
        <taxon>ecological metagenomes</taxon>
    </lineage>
</organism>
<proteinExistence type="predicted"/>
<evidence type="ECO:0000313" key="1">
    <source>
        <dbReference type="EMBL" id="GAG81385.1"/>
    </source>
</evidence>
<sequence length="56" mass="6765">MTRRKIYEHLIGTNVFGIRDGYNVLFYKAHNQVYILTVQHNDDELYKAFELILRSF</sequence>
<dbReference type="AlphaFoldDB" id="X1AFQ2"/>
<accession>X1AFQ2</accession>
<comment type="caution">
    <text evidence="1">The sequence shown here is derived from an EMBL/GenBank/DDBJ whole genome shotgun (WGS) entry which is preliminary data.</text>
</comment>
<reference evidence="1" key="1">
    <citation type="journal article" date="2014" name="Front. Microbiol.">
        <title>High frequency of phylogenetically diverse reductive dehalogenase-homologous genes in deep subseafloor sedimentary metagenomes.</title>
        <authorList>
            <person name="Kawai M."/>
            <person name="Futagami T."/>
            <person name="Toyoda A."/>
            <person name="Takaki Y."/>
            <person name="Nishi S."/>
            <person name="Hori S."/>
            <person name="Arai W."/>
            <person name="Tsubouchi T."/>
            <person name="Morono Y."/>
            <person name="Uchiyama I."/>
            <person name="Ito T."/>
            <person name="Fujiyama A."/>
            <person name="Inagaki F."/>
            <person name="Takami H."/>
        </authorList>
    </citation>
    <scope>NUCLEOTIDE SEQUENCE</scope>
    <source>
        <strain evidence="1">Expedition CK06-06</strain>
    </source>
</reference>
<name>X1AFQ2_9ZZZZ</name>
<dbReference type="EMBL" id="BART01013808">
    <property type="protein sequence ID" value="GAG81385.1"/>
    <property type="molecule type" value="Genomic_DNA"/>
</dbReference>
<protein>
    <submittedName>
        <fullName evidence="1">Uncharacterized protein</fullName>
    </submittedName>
</protein>